<feature type="region of interest" description="Disordered" evidence="1">
    <location>
        <begin position="706"/>
        <end position="788"/>
    </location>
</feature>
<feature type="compositionally biased region" description="Polar residues" evidence="1">
    <location>
        <begin position="667"/>
        <end position="678"/>
    </location>
</feature>
<protein>
    <recommendedName>
        <fullName evidence="2">DUF7082 domain-containing protein</fullName>
    </recommendedName>
</protein>
<dbReference type="PANTHER" id="PTHR39463:SF1">
    <property type="entry name" value="MEDUSA"/>
    <property type="match status" value="1"/>
</dbReference>
<evidence type="ECO:0000313" key="3">
    <source>
        <dbReference type="EMBL" id="KAG9243093.1"/>
    </source>
</evidence>
<evidence type="ECO:0000256" key="1">
    <source>
        <dbReference type="SAM" id="MobiDB-lite"/>
    </source>
</evidence>
<feature type="compositionally biased region" description="Polar residues" evidence="1">
    <location>
        <begin position="269"/>
        <end position="286"/>
    </location>
</feature>
<accession>A0A9P7Z1B4</accession>
<name>A0A9P7Z1B4_9HELO</name>
<dbReference type="InterPro" id="IPR055509">
    <property type="entry name" value="DUF7082"/>
</dbReference>
<feature type="compositionally biased region" description="Low complexity" evidence="1">
    <location>
        <begin position="707"/>
        <end position="718"/>
    </location>
</feature>
<feature type="compositionally biased region" description="Polar residues" evidence="1">
    <location>
        <begin position="729"/>
        <end position="754"/>
    </location>
</feature>
<dbReference type="EMBL" id="MU254007">
    <property type="protein sequence ID" value="KAG9243093.1"/>
    <property type="molecule type" value="Genomic_DNA"/>
</dbReference>
<evidence type="ECO:0000313" key="4">
    <source>
        <dbReference type="Proteomes" id="UP000887226"/>
    </source>
</evidence>
<dbReference type="Proteomes" id="UP000887226">
    <property type="component" value="Unassembled WGS sequence"/>
</dbReference>
<feature type="domain" description="DUF7082" evidence="2">
    <location>
        <begin position="436"/>
        <end position="589"/>
    </location>
</feature>
<keyword evidence="4" id="KW-1185">Reference proteome</keyword>
<feature type="compositionally biased region" description="Low complexity" evidence="1">
    <location>
        <begin position="776"/>
        <end position="788"/>
    </location>
</feature>
<feature type="region of interest" description="Disordered" evidence="1">
    <location>
        <begin position="260"/>
        <end position="287"/>
    </location>
</feature>
<sequence>MNTAKLAYSAYSLFDPGHFFSEKPIIIDEHYESPETVALHEEGYEGALVARAGSPTDLISMAAYGKPHPQPNLQGFDHGRSYVDNGFAFNTPVYGTQTSASIPTLSPNYQSTTQLTHMAYNANQSRSTFDDQSGPYLHVGSTPEPQVTSWSPQRGNGGDGFSVYIASLYDLSPSSSPSFYVKFGQAKCEALLTKMGQQGANCTYVVTTDIPQFTMTRWSSIEVPVQMLMETGDGDIIAKKDVGTFTFTDGSSELQQPLHEISRKRKMSTDSTELMQSPVKRSSSQMLRPKEEYSAYNYISTDSTSPYSPYLQTANNSYGQNMMQHRYSQHPSSYQGQAPPRNLPYSYSNSTAASSPKIKVQSPQFTDWSNTYQNSGATVAQTPVTSGGVTLSRSGLPSSDVCVNLSLVRTTTMQNPSTAPTQSAAQFNSYSLYPHKAKLEIHGDLDSVAHGWSDAEIESKRRLVHFRRSQSGCTITATFQPVSPEDWQQDSICISCIHWEERRECFVTSVDTIYLLEQLVAARFTVEEKNRIRRNLEGFRPLTVSKGKPESEEFFKVIMAFPNPKPRNIEKDVKAFHWKDLASALKKIIGKYSASPASTIPSGLSTPVSSTAYSTENSLIGVSYLDHHAAVSPRPLAGSATSTAYVGNMPARVVSPLTQKPIAISGSTSKVQMASQQGHPHDTSGQRWLVNGNQNSHRMAVAQQYPQGQLGSSQMQSSRASWDIPPYLDNNTAAAARSSGNGSTMDYRSRNASAVTKDAPTAADGEVDVNGKNVRSMSLQQSHQMQQT</sequence>
<dbReference type="GO" id="GO:0005634">
    <property type="term" value="C:nucleus"/>
    <property type="evidence" value="ECO:0007669"/>
    <property type="project" value="TreeGrafter"/>
</dbReference>
<organism evidence="3 4">
    <name type="scientific">Calycina marina</name>
    <dbReference type="NCBI Taxonomy" id="1763456"/>
    <lineage>
        <taxon>Eukaryota</taxon>
        <taxon>Fungi</taxon>
        <taxon>Dikarya</taxon>
        <taxon>Ascomycota</taxon>
        <taxon>Pezizomycotina</taxon>
        <taxon>Leotiomycetes</taxon>
        <taxon>Helotiales</taxon>
        <taxon>Pezizellaceae</taxon>
        <taxon>Calycina</taxon>
    </lineage>
</organism>
<feature type="region of interest" description="Disordered" evidence="1">
    <location>
        <begin position="667"/>
        <end position="687"/>
    </location>
</feature>
<dbReference type="Pfam" id="PF23305">
    <property type="entry name" value="DUF7082"/>
    <property type="match status" value="1"/>
</dbReference>
<proteinExistence type="predicted"/>
<comment type="caution">
    <text evidence="3">The sequence shown here is derived from an EMBL/GenBank/DDBJ whole genome shotgun (WGS) entry which is preliminary data.</text>
</comment>
<reference evidence="3" key="1">
    <citation type="journal article" date="2021" name="IMA Fungus">
        <title>Genomic characterization of three marine fungi, including Emericellopsis atlantica sp. nov. with signatures of a generalist lifestyle and marine biomass degradation.</title>
        <authorList>
            <person name="Hagestad O.C."/>
            <person name="Hou L."/>
            <person name="Andersen J.H."/>
            <person name="Hansen E.H."/>
            <person name="Altermark B."/>
            <person name="Li C."/>
            <person name="Kuhnert E."/>
            <person name="Cox R.J."/>
            <person name="Crous P.W."/>
            <person name="Spatafora J.W."/>
            <person name="Lail K."/>
            <person name="Amirebrahimi M."/>
            <person name="Lipzen A."/>
            <person name="Pangilinan J."/>
            <person name="Andreopoulos W."/>
            <person name="Hayes R.D."/>
            <person name="Ng V."/>
            <person name="Grigoriev I.V."/>
            <person name="Jackson S.A."/>
            <person name="Sutton T.D.S."/>
            <person name="Dobson A.D.W."/>
            <person name="Rama T."/>
        </authorList>
    </citation>
    <scope>NUCLEOTIDE SEQUENCE</scope>
    <source>
        <strain evidence="3">TRa3180A</strain>
    </source>
</reference>
<gene>
    <name evidence="3" type="ORF">BJ878DRAFT_136095</name>
</gene>
<dbReference type="PANTHER" id="PTHR39463">
    <property type="entry name" value="MEDUSA"/>
    <property type="match status" value="1"/>
</dbReference>
<dbReference type="AlphaFoldDB" id="A0A9P7Z1B4"/>
<evidence type="ECO:0000259" key="2">
    <source>
        <dbReference type="Pfam" id="PF23305"/>
    </source>
</evidence>
<dbReference type="OrthoDB" id="1751210at2759"/>